<protein>
    <submittedName>
        <fullName evidence="1">Uncharacterized protein</fullName>
    </submittedName>
</protein>
<reference evidence="1 2" key="1">
    <citation type="submission" date="2024-01" db="EMBL/GenBank/DDBJ databases">
        <authorList>
            <person name="Guinet B."/>
        </authorList>
    </citation>
    <scope>NUCLEOTIDE SEQUENCE [LARGE SCALE GENOMIC DNA]</scope>
</reference>
<comment type="caution">
    <text evidence="1">The sequence shown here is derived from an EMBL/GenBank/DDBJ whole genome shotgun (WGS) entry which is preliminary data.</text>
</comment>
<organism evidence="1 2">
    <name type="scientific">Cotesia congregata filamentous virus 1</name>
    <dbReference type="NCBI Taxonomy" id="3064291"/>
    <lineage>
        <taxon>Viruses</taxon>
        <taxon>Viruses incertae sedis</taxon>
        <taxon>Naldaviricetes</taxon>
        <taxon>Lefavirales</taxon>
        <taxon>Filamentoviridae</taxon>
        <taxon>Betafilamentovirus</taxon>
        <taxon>Betafilamentovirus cocongregatae</taxon>
    </lineage>
</organism>
<dbReference type="EMBL" id="CAUOPR010000001">
    <property type="protein sequence ID" value="CAJ2002141.1"/>
    <property type="molecule type" value="Genomic_DNA"/>
</dbReference>
<proteinExistence type="predicted"/>
<dbReference type="Proteomes" id="UP001642380">
    <property type="component" value="Unassembled WGS sequence"/>
</dbReference>
<name>A0ABC8QJS9_9VIRU</name>
<accession>A0ABC8QJS9</accession>
<keyword evidence="2" id="KW-1185">Reference proteome</keyword>
<evidence type="ECO:0000313" key="1">
    <source>
        <dbReference type="EMBL" id="CAJ2002141.1"/>
    </source>
</evidence>
<sequence>MSSECIKIVNLFTLRFLYTYSNDLLFINYRDILYCLLEQINKDQCLALVIGRPETINKQYKKLEPFHCLQLTTNLPTIVLKFNIAELKSTLDTAVDFVIIHGPTTAAGGNGILETIKLLVTLGLCRFN</sequence>
<evidence type="ECO:0000313" key="2">
    <source>
        <dbReference type="Proteomes" id="UP001642380"/>
    </source>
</evidence>
<gene>
    <name evidence="1" type="ORF">CCFV1_ORF095</name>
</gene>